<evidence type="ECO:0000313" key="2">
    <source>
        <dbReference type="Proteomes" id="UP000007509"/>
    </source>
</evidence>
<sequence>MAFPTISVKNNFLIFETFFLLQKVSFDSIEDILISHVQVQTKHKISIYLNQPLINELKSETFVNKLLFFVFRAFNKNPYEIIAQYENTELAALLRIFKENLDHTTIPDDLDKSILWRTVDQGLRIPGTKLIYSKNKLGLAEVLKKHHLLAER</sequence>
<gene>
    <name evidence="1" type="ORF">PMI13_00893</name>
</gene>
<evidence type="ECO:0000313" key="1">
    <source>
        <dbReference type="EMBL" id="EJL74651.1"/>
    </source>
</evidence>
<dbReference type="Proteomes" id="UP000007509">
    <property type="component" value="Unassembled WGS sequence"/>
</dbReference>
<comment type="caution">
    <text evidence="1">The sequence shown here is derived from an EMBL/GenBank/DDBJ whole genome shotgun (WGS) entry which is preliminary data.</text>
</comment>
<proteinExistence type="predicted"/>
<dbReference type="EMBL" id="AKJY01000013">
    <property type="protein sequence ID" value="EJL74651.1"/>
    <property type="molecule type" value="Genomic_DNA"/>
</dbReference>
<reference evidence="1 2" key="1">
    <citation type="journal article" date="2012" name="J. Bacteriol.">
        <title>Twenty-one genome sequences from Pseudomonas species and 19 genome sequences from diverse bacteria isolated from the rhizosphere and endosphere of Populus deltoides.</title>
        <authorList>
            <person name="Brown S.D."/>
            <person name="Utturkar S.M."/>
            <person name="Klingeman D.M."/>
            <person name="Johnson C.M."/>
            <person name="Martin S.L."/>
            <person name="Land M.L."/>
            <person name="Lu T.Y."/>
            <person name="Schadt C.W."/>
            <person name="Doktycz M.J."/>
            <person name="Pelletier D.A."/>
        </authorList>
    </citation>
    <scope>NUCLEOTIDE SEQUENCE [LARGE SCALE GENOMIC DNA]</scope>
    <source>
        <strain evidence="1 2">CF314</strain>
    </source>
</reference>
<protein>
    <submittedName>
        <fullName evidence="1">Uncharacterized protein</fullName>
    </submittedName>
</protein>
<dbReference type="RefSeq" id="WP_007841058.1">
    <property type="nucleotide sequence ID" value="NZ_AKJY01000013.1"/>
</dbReference>
<dbReference type="OrthoDB" id="1258067at2"/>
<dbReference type="AlphaFoldDB" id="J3CMT6"/>
<keyword evidence="2" id="KW-1185">Reference proteome</keyword>
<accession>J3CMT6</accession>
<organism evidence="1 2">
    <name type="scientific">Chryseobacterium populi</name>
    <dbReference type="NCBI Taxonomy" id="1144316"/>
    <lineage>
        <taxon>Bacteria</taxon>
        <taxon>Pseudomonadati</taxon>
        <taxon>Bacteroidota</taxon>
        <taxon>Flavobacteriia</taxon>
        <taxon>Flavobacteriales</taxon>
        <taxon>Weeksellaceae</taxon>
        <taxon>Chryseobacterium group</taxon>
        <taxon>Chryseobacterium</taxon>
    </lineage>
</organism>
<dbReference type="PATRIC" id="fig|1144316.3.peg.904"/>
<name>J3CMT6_9FLAO</name>